<protein>
    <submittedName>
        <fullName evidence="7">Unannotated protein</fullName>
    </submittedName>
</protein>
<evidence type="ECO:0000256" key="2">
    <source>
        <dbReference type="ARBA" id="ARBA00007441"/>
    </source>
</evidence>
<dbReference type="AlphaFoldDB" id="A0A6J6J6M1"/>
<dbReference type="InterPro" id="IPR015424">
    <property type="entry name" value="PyrdxlP-dep_Trfase"/>
</dbReference>
<evidence type="ECO:0000259" key="6">
    <source>
        <dbReference type="Pfam" id="PF00155"/>
    </source>
</evidence>
<feature type="domain" description="Aminotransferase class I/classII large" evidence="6">
    <location>
        <begin position="33"/>
        <end position="389"/>
    </location>
</feature>
<evidence type="ECO:0000256" key="1">
    <source>
        <dbReference type="ARBA" id="ARBA00001933"/>
    </source>
</evidence>
<keyword evidence="3" id="KW-0032">Aminotransferase</keyword>
<accession>A0A6J6J6M1</accession>
<dbReference type="CDD" id="cd00609">
    <property type="entry name" value="AAT_like"/>
    <property type="match status" value="1"/>
</dbReference>
<dbReference type="Pfam" id="PF00155">
    <property type="entry name" value="Aminotran_1_2"/>
    <property type="match status" value="1"/>
</dbReference>
<dbReference type="EMBL" id="CAEZVQ010000036">
    <property type="protein sequence ID" value="CAB4632541.1"/>
    <property type="molecule type" value="Genomic_DNA"/>
</dbReference>
<keyword evidence="5" id="KW-0663">Pyridoxal phosphate</keyword>
<dbReference type="GO" id="GO:0030170">
    <property type="term" value="F:pyridoxal phosphate binding"/>
    <property type="evidence" value="ECO:0007669"/>
    <property type="project" value="InterPro"/>
</dbReference>
<proteinExistence type="inferred from homology"/>
<comment type="cofactor">
    <cofactor evidence="1">
        <name>pyridoxal 5'-phosphate</name>
        <dbReference type="ChEBI" id="CHEBI:597326"/>
    </cofactor>
</comment>
<dbReference type="NCBIfam" id="NF005855">
    <property type="entry name" value="PRK07777.1"/>
    <property type="match status" value="1"/>
</dbReference>
<dbReference type="SUPFAM" id="SSF53383">
    <property type="entry name" value="PLP-dependent transferases"/>
    <property type="match status" value="1"/>
</dbReference>
<dbReference type="PANTHER" id="PTHR43807">
    <property type="entry name" value="FI04487P"/>
    <property type="match status" value="1"/>
</dbReference>
<dbReference type="FunFam" id="3.40.640.10:FF:000024">
    <property type="entry name" value="Kynurenine--oxoglutarate transaminase 3"/>
    <property type="match status" value="1"/>
</dbReference>
<sequence>MVSPQQPLTTRLAGFGASVFAEMTALAVQTGSINLGQGFPDYNGPDEVLSAAQAEIARGNNQYPPGIGQPDLRSAISEHQRRFWGLSYDPESEVLVTMGATEALAGALLGILNAGDEVIVFEPLFDTYAGCVALADAVLSPVTLRPQPTGRYGFDADELRRAITGRTRVILLNSPHNPTGMVFNSDELQMVADIAQEHDLIVVSDEVYEHLLFDDAQHVPIASLPGMRERTITISSAGKTFNTTGWKIGWACAPRHLLHATRMAKQLFTFAGGTPFQSAIAAGLRLPDSYFQQLAKDLQSKRDILMAALQTANLNPIRTEGTYFITADIRDRWPHGDAMDFCRALPEACGVVAIPGSVLYDQRHADEGRHLVRFAFCKQTSTIQAAAEKLRSWV</sequence>
<dbReference type="PANTHER" id="PTHR43807:SF20">
    <property type="entry name" value="FI04487P"/>
    <property type="match status" value="1"/>
</dbReference>
<organism evidence="7">
    <name type="scientific">freshwater metagenome</name>
    <dbReference type="NCBI Taxonomy" id="449393"/>
    <lineage>
        <taxon>unclassified sequences</taxon>
        <taxon>metagenomes</taxon>
        <taxon>ecological metagenomes</taxon>
    </lineage>
</organism>
<evidence type="ECO:0000256" key="5">
    <source>
        <dbReference type="ARBA" id="ARBA00022898"/>
    </source>
</evidence>
<gene>
    <name evidence="7" type="ORF">UFOPK2086_00428</name>
</gene>
<evidence type="ECO:0000256" key="3">
    <source>
        <dbReference type="ARBA" id="ARBA00022576"/>
    </source>
</evidence>
<name>A0A6J6J6M1_9ZZZZ</name>
<dbReference type="GO" id="GO:0016212">
    <property type="term" value="F:kynurenine-oxoglutarate transaminase activity"/>
    <property type="evidence" value="ECO:0007669"/>
    <property type="project" value="TreeGrafter"/>
</dbReference>
<keyword evidence="4" id="KW-0808">Transferase</keyword>
<dbReference type="InterPro" id="IPR015422">
    <property type="entry name" value="PyrdxlP-dep_Trfase_small"/>
</dbReference>
<dbReference type="InterPro" id="IPR015421">
    <property type="entry name" value="PyrdxlP-dep_Trfase_major"/>
</dbReference>
<comment type="similarity">
    <text evidence="2">Belongs to the class-I pyridoxal-phosphate-dependent aminotransferase family.</text>
</comment>
<dbReference type="InterPro" id="IPR004839">
    <property type="entry name" value="Aminotransferase_I/II_large"/>
</dbReference>
<dbReference type="Gene3D" id="3.90.1150.10">
    <property type="entry name" value="Aspartate Aminotransferase, domain 1"/>
    <property type="match status" value="1"/>
</dbReference>
<evidence type="ECO:0000313" key="7">
    <source>
        <dbReference type="EMBL" id="CAB4632541.1"/>
    </source>
</evidence>
<reference evidence="7" key="1">
    <citation type="submission" date="2020-05" db="EMBL/GenBank/DDBJ databases">
        <authorList>
            <person name="Chiriac C."/>
            <person name="Salcher M."/>
            <person name="Ghai R."/>
            <person name="Kavagutti S V."/>
        </authorList>
    </citation>
    <scope>NUCLEOTIDE SEQUENCE</scope>
</reference>
<evidence type="ECO:0000256" key="4">
    <source>
        <dbReference type="ARBA" id="ARBA00022679"/>
    </source>
</evidence>
<dbReference type="InterPro" id="IPR051326">
    <property type="entry name" value="Kynurenine-oxoglutarate_AT"/>
</dbReference>
<dbReference type="Gene3D" id="3.40.640.10">
    <property type="entry name" value="Type I PLP-dependent aspartate aminotransferase-like (Major domain)"/>
    <property type="match status" value="1"/>
</dbReference>
<dbReference type="GO" id="GO:0005737">
    <property type="term" value="C:cytoplasm"/>
    <property type="evidence" value="ECO:0007669"/>
    <property type="project" value="TreeGrafter"/>
</dbReference>